<dbReference type="PANTHER" id="PTHR34478">
    <property type="entry name" value="PROTEIN LEMA"/>
    <property type="match status" value="1"/>
</dbReference>
<dbReference type="AlphaFoldDB" id="W9G5F3"/>
<proteinExistence type="inferred from homology"/>
<dbReference type="InterPro" id="IPR007156">
    <property type="entry name" value="MamQ_LemA"/>
</dbReference>
<dbReference type="SUPFAM" id="SSF140478">
    <property type="entry name" value="LemA-like"/>
    <property type="match status" value="1"/>
</dbReference>
<comment type="similarity">
    <text evidence="2">Belongs to the LemA family.</text>
</comment>
<feature type="region of interest" description="Disordered" evidence="6">
    <location>
        <begin position="192"/>
        <end position="263"/>
    </location>
</feature>
<gene>
    <name evidence="7" type="ORF">N865_05655</name>
</gene>
<evidence type="ECO:0000256" key="5">
    <source>
        <dbReference type="ARBA" id="ARBA00023136"/>
    </source>
</evidence>
<dbReference type="Proteomes" id="UP000019489">
    <property type="component" value="Unassembled WGS sequence"/>
</dbReference>
<keyword evidence="3" id="KW-0812">Transmembrane</keyword>
<evidence type="ECO:0000256" key="2">
    <source>
        <dbReference type="ARBA" id="ARBA00008854"/>
    </source>
</evidence>
<keyword evidence="4" id="KW-1133">Transmembrane helix</keyword>
<comment type="caution">
    <text evidence="7">The sequence shown here is derived from an EMBL/GenBank/DDBJ whole genome shotgun (WGS) entry which is preliminary data.</text>
</comment>
<name>W9G5F3_9MICO</name>
<accession>W9G5F3</accession>
<protein>
    <submittedName>
        <fullName evidence="7">Membrane protein</fullName>
    </submittedName>
</protein>
<evidence type="ECO:0000256" key="6">
    <source>
        <dbReference type="SAM" id="MobiDB-lite"/>
    </source>
</evidence>
<dbReference type="InterPro" id="IPR023353">
    <property type="entry name" value="LemA-like_dom_sf"/>
</dbReference>
<dbReference type="OrthoDB" id="9804152at2"/>
<feature type="compositionally biased region" description="Polar residues" evidence="6">
    <location>
        <begin position="197"/>
        <end position="213"/>
    </location>
</feature>
<dbReference type="EMBL" id="AWSA01000025">
    <property type="protein sequence ID" value="EWT01265.1"/>
    <property type="molecule type" value="Genomic_DNA"/>
</dbReference>
<dbReference type="PATRIC" id="fig|1386089.3.peg.2531"/>
<dbReference type="eggNOG" id="COG1704">
    <property type="taxonomic scope" value="Bacteria"/>
</dbReference>
<evidence type="ECO:0000256" key="4">
    <source>
        <dbReference type="ARBA" id="ARBA00022989"/>
    </source>
</evidence>
<evidence type="ECO:0000256" key="1">
    <source>
        <dbReference type="ARBA" id="ARBA00004167"/>
    </source>
</evidence>
<keyword evidence="5" id="KW-0472">Membrane</keyword>
<sequence length="263" mass="28042">MIVVWILLGLVVLAALWGVSSYNGLIGLRNRVEEGWRQIDVELKRRHDLIPNLVETVKGYASHERGTLEDVMKARSAAMAGGQSPAQAAQTEGVLSQALGRLIAVAEAYPDLKANQNFLALQQELTSTEDRIASSRRYYNALVRELNTKVESVPSNIVANMFGVRRAEYFETPAVEAQVPSVSFGGNTPGAAAPSVGASTQPGAVAGPSTQPGGVQGADVPWREPGAEPLVTSGHDEPLPQAQAPTEPYAAPDPNVDREVPRD</sequence>
<dbReference type="RefSeq" id="WP_034806445.1">
    <property type="nucleotide sequence ID" value="NZ_AWSA01000025.1"/>
</dbReference>
<dbReference type="GO" id="GO:0016020">
    <property type="term" value="C:membrane"/>
    <property type="evidence" value="ECO:0007669"/>
    <property type="project" value="UniProtKB-SubCell"/>
</dbReference>
<dbReference type="Pfam" id="PF04011">
    <property type="entry name" value="LemA"/>
    <property type="match status" value="1"/>
</dbReference>
<organism evidence="7 8">
    <name type="scientific">Intrasporangium oryzae NRRL B-24470</name>
    <dbReference type="NCBI Taxonomy" id="1386089"/>
    <lineage>
        <taxon>Bacteria</taxon>
        <taxon>Bacillati</taxon>
        <taxon>Actinomycetota</taxon>
        <taxon>Actinomycetes</taxon>
        <taxon>Micrococcales</taxon>
        <taxon>Intrasporangiaceae</taxon>
        <taxon>Intrasporangium</taxon>
    </lineage>
</organism>
<evidence type="ECO:0000256" key="3">
    <source>
        <dbReference type="ARBA" id="ARBA00022692"/>
    </source>
</evidence>
<comment type="subcellular location">
    <subcellularLocation>
        <location evidence="1">Membrane</location>
        <topology evidence="1">Single-pass membrane protein</topology>
    </subcellularLocation>
</comment>
<dbReference type="PANTHER" id="PTHR34478:SF1">
    <property type="entry name" value="PROTEIN LEMA"/>
    <property type="match status" value="1"/>
</dbReference>
<keyword evidence="8" id="KW-1185">Reference proteome</keyword>
<evidence type="ECO:0000313" key="7">
    <source>
        <dbReference type="EMBL" id="EWT01265.1"/>
    </source>
</evidence>
<reference evidence="7 8" key="1">
    <citation type="submission" date="2013-08" db="EMBL/GenBank/DDBJ databases">
        <title>Intrasporangium oryzae NRRL B-24470.</title>
        <authorList>
            <person name="Liu H."/>
            <person name="Wang G."/>
        </authorList>
    </citation>
    <scope>NUCLEOTIDE SEQUENCE [LARGE SCALE GENOMIC DNA]</scope>
    <source>
        <strain evidence="7 8">NRRL B-24470</strain>
    </source>
</reference>
<dbReference type="Gene3D" id="1.20.1440.20">
    <property type="entry name" value="LemA-like domain"/>
    <property type="match status" value="1"/>
</dbReference>
<evidence type="ECO:0000313" key="8">
    <source>
        <dbReference type="Proteomes" id="UP000019489"/>
    </source>
</evidence>
<dbReference type="STRING" id="1386089.N865_05655"/>